<dbReference type="Pfam" id="PF00201">
    <property type="entry name" value="UDPGT"/>
    <property type="match status" value="1"/>
</dbReference>
<dbReference type="FunFam" id="3.40.50.2000:FF:000154">
    <property type="entry name" value="Glycosyltransferase"/>
    <property type="match status" value="1"/>
</dbReference>
<dbReference type="InterPro" id="IPR035595">
    <property type="entry name" value="UDP_glycos_trans_CS"/>
</dbReference>
<dbReference type="EMBL" id="JBANQN010000007">
    <property type="protein sequence ID" value="KAK6784669.1"/>
    <property type="molecule type" value="Genomic_DNA"/>
</dbReference>
<evidence type="ECO:0000256" key="3">
    <source>
        <dbReference type="RuleBase" id="RU003718"/>
    </source>
</evidence>
<keyword evidence="3" id="KW-0328">Glycosyltransferase</keyword>
<dbReference type="InterPro" id="IPR002213">
    <property type="entry name" value="UDP_glucos_trans"/>
</dbReference>
<protein>
    <recommendedName>
        <fullName evidence="4">Glycosyltransferase</fullName>
        <ecNumber evidence="4">2.4.1.-</ecNumber>
    </recommendedName>
</protein>
<gene>
    <name evidence="5" type="ORF">RDI58_018124</name>
</gene>
<comment type="similarity">
    <text evidence="1 3">Belongs to the UDP-glycosyltransferase family.</text>
</comment>
<dbReference type="Gene3D" id="3.40.50.2000">
    <property type="entry name" value="Glycogen Phosphorylase B"/>
    <property type="match status" value="2"/>
</dbReference>
<dbReference type="SUPFAM" id="SSF53756">
    <property type="entry name" value="UDP-Glycosyltransferase/glycogen phosphorylase"/>
    <property type="match status" value="1"/>
</dbReference>
<dbReference type="PROSITE" id="PS00375">
    <property type="entry name" value="UDPGT"/>
    <property type="match status" value="1"/>
</dbReference>
<dbReference type="PANTHER" id="PTHR48047">
    <property type="entry name" value="GLYCOSYLTRANSFERASE"/>
    <property type="match status" value="1"/>
</dbReference>
<dbReference type="AlphaFoldDB" id="A0AAN8TDL6"/>
<dbReference type="GO" id="GO:0035251">
    <property type="term" value="F:UDP-glucosyltransferase activity"/>
    <property type="evidence" value="ECO:0007669"/>
    <property type="project" value="TreeGrafter"/>
</dbReference>
<comment type="caution">
    <text evidence="5">The sequence shown here is derived from an EMBL/GenBank/DDBJ whole genome shotgun (WGS) entry which is preliminary data.</text>
</comment>
<evidence type="ECO:0000313" key="6">
    <source>
        <dbReference type="Proteomes" id="UP001371456"/>
    </source>
</evidence>
<proteinExistence type="inferred from homology"/>
<keyword evidence="6" id="KW-1185">Reference proteome</keyword>
<evidence type="ECO:0000256" key="2">
    <source>
        <dbReference type="ARBA" id="ARBA00022679"/>
    </source>
</evidence>
<evidence type="ECO:0000313" key="5">
    <source>
        <dbReference type="EMBL" id="KAK6784669.1"/>
    </source>
</evidence>
<accession>A0AAN8TDL6</accession>
<reference evidence="5 6" key="1">
    <citation type="submission" date="2024-02" db="EMBL/GenBank/DDBJ databases">
        <title>de novo genome assembly of Solanum bulbocastanum strain 11H21.</title>
        <authorList>
            <person name="Hosaka A.J."/>
        </authorList>
    </citation>
    <scope>NUCLEOTIDE SEQUENCE [LARGE SCALE GENOMIC DNA]</scope>
    <source>
        <tissue evidence="5">Young leaves</tissue>
    </source>
</reference>
<organism evidence="5 6">
    <name type="scientific">Solanum bulbocastanum</name>
    <name type="common">Wild potato</name>
    <dbReference type="NCBI Taxonomy" id="147425"/>
    <lineage>
        <taxon>Eukaryota</taxon>
        <taxon>Viridiplantae</taxon>
        <taxon>Streptophyta</taxon>
        <taxon>Embryophyta</taxon>
        <taxon>Tracheophyta</taxon>
        <taxon>Spermatophyta</taxon>
        <taxon>Magnoliopsida</taxon>
        <taxon>eudicotyledons</taxon>
        <taxon>Gunneridae</taxon>
        <taxon>Pentapetalae</taxon>
        <taxon>asterids</taxon>
        <taxon>lamiids</taxon>
        <taxon>Solanales</taxon>
        <taxon>Solanaceae</taxon>
        <taxon>Solanoideae</taxon>
        <taxon>Solaneae</taxon>
        <taxon>Solanum</taxon>
    </lineage>
</organism>
<evidence type="ECO:0000256" key="1">
    <source>
        <dbReference type="ARBA" id="ARBA00009995"/>
    </source>
</evidence>
<sequence>MQLLNSSPFSFSFKKEQLVNFILNRVKMAMEQNEQTAMLHVVFIPYAMTSHITPLVHIARLFAFHGLKVTIIAPQHNALLFQSSVDRDRLFSDSNITVRTIQFPSEEVGLPEGIENFIASPSMEIVGKVHYGFILLQKIMEQLIREINPNCIVSDMFFPWTVDLAEELQIPRFSFQPATFIHQCAWVFIRKFTPYKNVASDSERFLIPGLPLNIKMKISEIEDFLKEETEYKMTVDDVLQAEVRSHGIIHNTCSDLEPGLAQLYEKARGVKGWHIGPLALFINKYEAEISSKQISNSNNSCSDPWKGYGDCFNWLEDQQPNSVLFVCFGSMIRFSDDQLKEMAVGLKASNCPTIWVFMEQQKNEVDEKDRCDWSRNGFKEMIGEKMFIIQGWAPQLLILKHRAIGGFLTHCGWNSILESLAVGVPLITWPLFSDNFYTDKLLETLGLAIGIGADVWNPGFILSSPALSGEKIELAVKRLMNNSEESRKIRENAKLMAKKLKSATEEGGSSHSQLIGLIEEIKRCAFKKSS</sequence>
<keyword evidence="2 3" id="KW-0808">Transferase</keyword>
<name>A0AAN8TDL6_SOLBU</name>
<dbReference type="Proteomes" id="UP001371456">
    <property type="component" value="Unassembled WGS sequence"/>
</dbReference>
<dbReference type="PANTHER" id="PTHR48047:SF64">
    <property type="entry name" value="UDP-GLYCOSYLTRANSFERASES DOMAIN-CONTAINING PROTEIN"/>
    <property type="match status" value="1"/>
</dbReference>
<evidence type="ECO:0000256" key="4">
    <source>
        <dbReference type="RuleBase" id="RU362057"/>
    </source>
</evidence>
<dbReference type="EC" id="2.4.1.-" evidence="4"/>
<dbReference type="CDD" id="cd03784">
    <property type="entry name" value="GT1_Gtf-like"/>
    <property type="match status" value="1"/>
</dbReference>